<evidence type="ECO:0000313" key="6">
    <source>
        <dbReference type="EMBL" id="EAY11435.1"/>
    </source>
</evidence>
<dbReference type="SMART" id="SM00220">
    <property type="entry name" value="S_TKc"/>
    <property type="match status" value="1"/>
</dbReference>
<reference evidence="6" key="1">
    <citation type="submission" date="2006-10" db="EMBL/GenBank/DDBJ databases">
        <authorList>
            <person name="Amadeo P."/>
            <person name="Zhao Q."/>
            <person name="Wortman J."/>
            <person name="Fraser-Liggett C."/>
            <person name="Carlton J."/>
        </authorList>
    </citation>
    <scope>NUCLEOTIDE SEQUENCE</scope>
    <source>
        <strain evidence="6">G3</strain>
    </source>
</reference>
<keyword evidence="1 3" id="KW-0547">Nucleotide-binding</keyword>
<dbReference type="CDD" id="cd05117">
    <property type="entry name" value="STKc_CAMK"/>
    <property type="match status" value="1"/>
</dbReference>
<dbReference type="FunFam" id="1.10.510.10:FF:000571">
    <property type="entry name" value="Maternal embryonic leucine zipper kinase"/>
    <property type="match status" value="1"/>
</dbReference>
<evidence type="ECO:0000256" key="3">
    <source>
        <dbReference type="PROSITE-ProRule" id="PRU10141"/>
    </source>
</evidence>
<dbReference type="AlphaFoldDB" id="A2E7E2"/>
<evidence type="ECO:0000256" key="1">
    <source>
        <dbReference type="ARBA" id="ARBA00022741"/>
    </source>
</evidence>
<dbReference type="VEuPathDB" id="TrichDB:TVAGG3_0831990"/>
<dbReference type="InterPro" id="IPR008271">
    <property type="entry name" value="Ser/Thr_kinase_AS"/>
</dbReference>
<evidence type="ECO:0000259" key="5">
    <source>
        <dbReference type="PROSITE" id="PS50011"/>
    </source>
</evidence>
<dbReference type="Proteomes" id="UP000001542">
    <property type="component" value="Unassembled WGS sequence"/>
</dbReference>
<sequence>MTDQLKSKYKILKEIGQGGFSRVYLGESLKDQKKVAIKVISKTNDLCEMKDIQKEIKIQKQFESPYIVTFYDMYETKKEIVIVMEYVNGGELFDHIVQKGSFTEQEAANIIQQVLIGLKVLHEKKVIHRDLKPENLLLFIDEKGNTTVKIADFGLSGLIDNSEDMKRFCGTEGYAAPEIMKNVPYDWSVDVWSLGVIVYNLVSGYKPFDSDDDYELYEQVVAADYEFFSPEFDCISDECKDFITHMLQAKAKDRYTVEMLLEHPWIKGNAPKVEITDLQSHLREFNAKRKLRRALLAAKSAVKFAAFAGED</sequence>
<dbReference type="OrthoDB" id="40902at2759"/>
<comment type="similarity">
    <text evidence="4">Belongs to the protein kinase superfamily.</text>
</comment>
<protein>
    <submittedName>
        <fullName evidence="6">CAMK family protein kinase</fullName>
    </submittedName>
</protein>
<dbReference type="EMBL" id="DS113319">
    <property type="protein sequence ID" value="EAY11435.1"/>
    <property type="molecule type" value="Genomic_DNA"/>
</dbReference>
<feature type="domain" description="Protein kinase" evidence="5">
    <location>
        <begin position="9"/>
        <end position="266"/>
    </location>
</feature>
<dbReference type="InParanoid" id="A2E7E2"/>
<keyword evidence="2 3" id="KW-0067">ATP-binding</keyword>
<dbReference type="GO" id="GO:0004674">
    <property type="term" value="F:protein serine/threonine kinase activity"/>
    <property type="evidence" value="ECO:0000318"/>
    <property type="project" value="GO_Central"/>
</dbReference>
<dbReference type="PROSITE" id="PS00107">
    <property type="entry name" value="PROTEIN_KINASE_ATP"/>
    <property type="match status" value="1"/>
</dbReference>
<dbReference type="FunCoup" id="A2E7E2">
    <property type="interactions" value="334"/>
</dbReference>
<dbReference type="RefSeq" id="XP_001323658.1">
    <property type="nucleotide sequence ID" value="XM_001323623.1"/>
</dbReference>
<dbReference type="GO" id="GO:0005737">
    <property type="term" value="C:cytoplasm"/>
    <property type="evidence" value="ECO:0000318"/>
    <property type="project" value="GO_Central"/>
</dbReference>
<accession>A2E7E2</accession>
<dbReference type="Gene3D" id="1.10.510.10">
    <property type="entry name" value="Transferase(Phosphotransferase) domain 1"/>
    <property type="match status" value="1"/>
</dbReference>
<dbReference type="SUPFAM" id="SSF56112">
    <property type="entry name" value="Protein kinase-like (PK-like)"/>
    <property type="match status" value="1"/>
</dbReference>
<dbReference type="eggNOG" id="KOG0032">
    <property type="taxonomic scope" value="Eukaryota"/>
</dbReference>
<gene>
    <name evidence="6" type="ORF">TVAG_418720</name>
</gene>
<keyword evidence="7" id="KW-1185">Reference proteome</keyword>
<dbReference type="VEuPathDB" id="TrichDB:TVAG_418720"/>
<name>A2E7E2_TRIV3</name>
<evidence type="ECO:0000256" key="4">
    <source>
        <dbReference type="RuleBase" id="RU000304"/>
    </source>
</evidence>
<dbReference type="PROSITE" id="PS50011">
    <property type="entry name" value="PROTEIN_KINASE_DOM"/>
    <property type="match status" value="1"/>
</dbReference>
<dbReference type="STRING" id="5722.A2E7E2"/>
<dbReference type="KEGG" id="tva:4769388"/>
<keyword evidence="4" id="KW-0723">Serine/threonine-protein kinase</keyword>
<feature type="binding site" evidence="3">
    <location>
        <position position="38"/>
    </location>
    <ligand>
        <name>ATP</name>
        <dbReference type="ChEBI" id="CHEBI:30616"/>
    </ligand>
</feature>
<dbReference type="GO" id="GO:0005524">
    <property type="term" value="F:ATP binding"/>
    <property type="evidence" value="ECO:0007669"/>
    <property type="project" value="UniProtKB-UniRule"/>
</dbReference>
<evidence type="ECO:0000256" key="2">
    <source>
        <dbReference type="ARBA" id="ARBA00022840"/>
    </source>
</evidence>
<dbReference type="InterPro" id="IPR000719">
    <property type="entry name" value="Prot_kinase_dom"/>
</dbReference>
<dbReference type="PROSITE" id="PS00108">
    <property type="entry name" value="PROTEIN_KINASE_ST"/>
    <property type="match status" value="1"/>
</dbReference>
<dbReference type="InterPro" id="IPR017441">
    <property type="entry name" value="Protein_kinase_ATP_BS"/>
</dbReference>
<reference evidence="6" key="2">
    <citation type="journal article" date="2007" name="Science">
        <title>Draft genome sequence of the sexually transmitted pathogen Trichomonas vaginalis.</title>
        <authorList>
            <person name="Carlton J.M."/>
            <person name="Hirt R.P."/>
            <person name="Silva J.C."/>
            <person name="Delcher A.L."/>
            <person name="Schatz M."/>
            <person name="Zhao Q."/>
            <person name="Wortman J.R."/>
            <person name="Bidwell S.L."/>
            <person name="Alsmark U.C.M."/>
            <person name="Besteiro S."/>
            <person name="Sicheritz-Ponten T."/>
            <person name="Noel C.J."/>
            <person name="Dacks J.B."/>
            <person name="Foster P.G."/>
            <person name="Simillion C."/>
            <person name="Van de Peer Y."/>
            <person name="Miranda-Saavedra D."/>
            <person name="Barton G.J."/>
            <person name="Westrop G.D."/>
            <person name="Mueller S."/>
            <person name="Dessi D."/>
            <person name="Fiori P.L."/>
            <person name="Ren Q."/>
            <person name="Paulsen I."/>
            <person name="Zhang H."/>
            <person name="Bastida-Corcuera F.D."/>
            <person name="Simoes-Barbosa A."/>
            <person name="Brown M.T."/>
            <person name="Hayes R.D."/>
            <person name="Mukherjee M."/>
            <person name="Okumura C.Y."/>
            <person name="Schneider R."/>
            <person name="Smith A.J."/>
            <person name="Vanacova S."/>
            <person name="Villalvazo M."/>
            <person name="Haas B.J."/>
            <person name="Pertea M."/>
            <person name="Feldblyum T.V."/>
            <person name="Utterback T.R."/>
            <person name="Shu C.L."/>
            <person name="Osoegawa K."/>
            <person name="de Jong P.J."/>
            <person name="Hrdy I."/>
            <person name="Horvathova L."/>
            <person name="Zubacova Z."/>
            <person name="Dolezal P."/>
            <person name="Malik S.B."/>
            <person name="Logsdon J.M. Jr."/>
            <person name="Henze K."/>
            <person name="Gupta A."/>
            <person name="Wang C.C."/>
            <person name="Dunne R.L."/>
            <person name="Upcroft J.A."/>
            <person name="Upcroft P."/>
            <person name="White O."/>
            <person name="Salzberg S.L."/>
            <person name="Tang P."/>
            <person name="Chiu C.-H."/>
            <person name="Lee Y.-S."/>
            <person name="Embley T.M."/>
            <person name="Coombs G.H."/>
            <person name="Mottram J.C."/>
            <person name="Tachezy J."/>
            <person name="Fraser-Liggett C.M."/>
            <person name="Johnson P.J."/>
        </authorList>
    </citation>
    <scope>NUCLEOTIDE SEQUENCE [LARGE SCALE GENOMIC DNA]</scope>
    <source>
        <strain evidence="6">G3</strain>
    </source>
</reference>
<dbReference type="OMA" id="RPKVQPC"/>
<dbReference type="FunFam" id="3.30.200.20:FF:000042">
    <property type="entry name" value="Aurora kinase A"/>
    <property type="match status" value="1"/>
</dbReference>
<dbReference type="SMR" id="A2E7E2"/>
<dbReference type="InterPro" id="IPR011009">
    <property type="entry name" value="Kinase-like_dom_sf"/>
</dbReference>
<evidence type="ECO:0000313" key="7">
    <source>
        <dbReference type="Proteomes" id="UP000001542"/>
    </source>
</evidence>
<organism evidence="6 7">
    <name type="scientific">Trichomonas vaginalis (strain ATCC PRA-98 / G3)</name>
    <dbReference type="NCBI Taxonomy" id="412133"/>
    <lineage>
        <taxon>Eukaryota</taxon>
        <taxon>Metamonada</taxon>
        <taxon>Parabasalia</taxon>
        <taxon>Trichomonadida</taxon>
        <taxon>Trichomonadidae</taxon>
        <taxon>Trichomonas</taxon>
    </lineage>
</organism>
<keyword evidence="6" id="KW-0808">Transferase</keyword>
<dbReference type="PANTHER" id="PTHR24347">
    <property type="entry name" value="SERINE/THREONINE-PROTEIN KINASE"/>
    <property type="match status" value="1"/>
</dbReference>
<dbReference type="Pfam" id="PF00069">
    <property type="entry name" value="Pkinase"/>
    <property type="match status" value="1"/>
</dbReference>
<keyword evidence="6" id="KW-0418">Kinase</keyword>
<proteinExistence type="inferred from homology"/>